<feature type="transmembrane region" description="Helical" evidence="8">
    <location>
        <begin position="294"/>
        <end position="311"/>
    </location>
</feature>
<evidence type="ECO:0000313" key="10">
    <source>
        <dbReference type="Proteomes" id="UP000316921"/>
    </source>
</evidence>
<dbReference type="KEGG" id="pbap:Pla133_39660"/>
<evidence type="ECO:0000256" key="6">
    <source>
        <dbReference type="ARBA" id="ARBA00022989"/>
    </source>
</evidence>
<feature type="transmembrane region" description="Helical" evidence="8">
    <location>
        <begin position="99"/>
        <end position="119"/>
    </location>
</feature>
<dbReference type="AlphaFoldDB" id="A0A518BPH4"/>
<evidence type="ECO:0000256" key="2">
    <source>
        <dbReference type="ARBA" id="ARBA00022475"/>
    </source>
</evidence>
<evidence type="ECO:0008006" key="11">
    <source>
        <dbReference type="Google" id="ProtNLM"/>
    </source>
</evidence>
<keyword evidence="10" id="KW-1185">Reference proteome</keyword>
<evidence type="ECO:0000256" key="1">
    <source>
        <dbReference type="ARBA" id="ARBA00004651"/>
    </source>
</evidence>
<dbReference type="InterPro" id="IPR050297">
    <property type="entry name" value="LipidA_mod_glycosyltrf_83"/>
</dbReference>
<accession>A0A518BPH4</accession>
<gene>
    <name evidence="9" type="ORF">Pla133_39660</name>
</gene>
<proteinExistence type="predicted"/>
<feature type="transmembrane region" description="Helical" evidence="8">
    <location>
        <begin position="207"/>
        <end position="224"/>
    </location>
</feature>
<protein>
    <recommendedName>
        <fullName evidence="11">Glycosyltransferase RgtA/B/C/D-like domain-containing protein</fullName>
    </recommendedName>
</protein>
<evidence type="ECO:0000256" key="7">
    <source>
        <dbReference type="ARBA" id="ARBA00023136"/>
    </source>
</evidence>
<evidence type="ECO:0000256" key="5">
    <source>
        <dbReference type="ARBA" id="ARBA00022692"/>
    </source>
</evidence>
<dbReference type="PANTHER" id="PTHR33908:SF11">
    <property type="entry name" value="MEMBRANE PROTEIN"/>
    <property type="match status" value="1"/>
</dbReference>
<evidence type="ECO:0000313" key="9">
    <source>
        <dbReference type="EMBL" id="QDU68856.1"/>
    </source>
</evidence>
<keyword evidence="7 8" id="KW-0472">Membrane</keyword>
<keyword evidence="4" id="KW-0808">Transferase</keyword>
<dbReference type="PANTHER" id="PTHR33908">
    <property type="entry name" value="MANNOSYLTRANSFERASE YKCB-RELATED"/>
    <property type="match status" value="1"/>
</dbReference>
<dbReference type="GO" id="GO:0016763">
    <property type="term" value="F:pentosyltransferase activity"/>
    <property type="evidence" value="ECO:0007669"/>
    <property type="project" value="TreeGrafter"/>
</dbReference>
<dbReference type="GO" id="GO:0009103">
    <property type="term" value="P:lipopolysaccharide biosynthetic process"/>
    <property type="evidence" value="ECO:0007669"/>
    <property type="project" value="UniProtKB-ARBA"/>
</dbReference>
<evidence type="ECO:0000256" key="3">
    <source>
        <dbReference type="ARBA" id="ARBA00022676"/>
    </source>
</evidence>
<feature type="transmembrane region" description="Helical" evidence="8">
    <location>
        <begin position="125"/>
        <end position="143"/>
    </location>
</feature>
<keyword evidence="6 8" id="KW-1133">Transmembrane helix</keyword>
<organism evidence="9 10">
    <name type="scientific">Engelhardtia mirabilis</name>
    <dbReference type="NCBI Taxonomy" id="2528011"/>
    <lineage>
        <taxon>Bacteria</taxon>
        <taxon>Pseudomonadati</taxon>
        <taxon>Planctomycetota</taxon>
        <taxon>Planctomycetia</taxon>
        <taxon>Planctomycetia incertae sedis</taxon>
        <taxon>Engelhardtia</taxon>
    </lineage>
</organism>
<name>A0A518BPH4_9BACT</name>
<keyword evidence="3" id="KW-0328">Glycosyltransferase</keyword>
<sequence>MDRSLGWDESMHAALPAARMVLALKAGQTREAIDVALDCQQYPPVYPAFLATVQSIAGVGEGVARAATRGLWALGLFGLFLLGRAIVDRIERDAVQPFAGAALVPWILPAIALTSPMALAFSGTLFLEIPFTVAATFALWAWMRRGGATGRAERVRRDLLAGALIAVCFFTKFNYALLLGLGLALDLAIESAGLIRAGRARQAMERVIALGLPSALAWLWWFVLPFPAGAEVAASHRSAFLAFLGGNTQLGTTPYAIRVWDMATYLAPGPRGLLITLGAAGLALVWVRRPAVRCLALVLVTGFGPILAHNFHLERFLLPPALALWALAAVGLARLAPTSRAGRAIFLGAVGAVGLVSPTLDAGLAAGALGLRTADNAEYLAALHRQRLSLSPARGLPTAGLQRAEYDALLDAAAAAAGPTARVAWLGINSELSPAALHLGLLARGGAPERLRRDAGRVRPDGQPEMVVTFMGEDPGWNGAQLRAWAGQFDVVFSTEPLDWKGRAHRAFLETYRGWLFETGEWSYASIARLAIARAGGRATDLELYACRHDGE</sequence>
<feature type="transmembrane region" description="Helical" evidence="8">
    <location>
        <begin position="269"/>
        <end position="287"/>
    </location>
</feature>
<keyword evidence="5 8" id="KW-0812">Transmembrane</keyword>
<evidence type="ECO:0000256" key="4">
    <source>
        <dbReference type="ARBA" id="ARBA00022679"/>
    </source>
</evidence>
<reference evidence="9 10" key="1">
    <citation type="submission" date="2019-02" db="EMBL/GenBank/DDBJ databases">
        <title>Deep-cultivation of Planctomycetes and their phenomic and genomic characterization uncovers novel biology.</title>
        <authorList>
            <person name="Wiegand S."/>
            <person name="Jogler M."/>
            <person name="Boedeker C."/>
            <person name="Pinto D."/>
            <person name="Vollmers J."/>
            <person name="Rivas-Marin E."/>
            <person name="Kohn T."/>
            <person name="Peeters S.H."/>
            <person name="Heuer A."/>
            <person name="Rast P."/>
            <person name="Oberbeckmann S."/>
            <person name="Bunk B."/>
            <person name="Jeske O."/>
            <person name="Meyerdierks A."/>
            <person name="Storesund J.E."/>
            <person name="Kallscheuer N."/>
            <person name="Luecker S."/>
            <person name="Lage O.M."/>
            <person name="Pohl T."/>
            <person name="Merkel B.J."/>
            <person name="Hornburger P."/>
            <person name="Mueller R.-W."/>
            <person name="Bruemmer F."/>
            <person name="Labrenz M."/>
            <person name="Spormann A.M."/>
            <person name="Op den Camp H."/>
            <person name="Overmann J."/>
            <person name="Amann R."/>
            <person name="Jetten M.S.M."/>
            <person name="Mascher T."/>
            <person name="Medema M.H."/>
            <person name="Devos D.P."/>
            <person name="Kaster A.-K."/>
            <person name="Ovreas L."/>
            <person name="Rohde M."/>
            <person name="Galperin M.Y."/>
            <person name="Jogler C."/>
        </authorList>
    </citation>
    <scope>NUCLEOTIDE SEQUENCE [LARGE SCALE GENOMIC DNA]</scope>
    <source>
        <strain evidence="9 10">Pla133</strain>
    </source>
</reference>
<comment type="subcellular location">
    <subcellularLocation>
        <location evidence="1">Cell membrane</location>
        <topology evidence="1">Multi-pass membrane protein</topology>
    </subcellularLocation>
</comment>
<dbReference type="EMBL" id="CP036287">
    <property type="protein sequence ID" value="QDU68856.1"/>
    <property type="molecule type" value="Genomic_DNA"/>
</dbReference>
<evidence type="ECO:0000256" key="8">
    <source>
        <dbReference type="SAM" id="Phobius"/>
    </source>
</evidence>
<feature type="transmembrane region" description="Helical" evidence="8">
    <location>
        <begin position="70"/>
        <end position="87"/>
    </location>
</feature>
<dbReference type="GO" id="GO:0005886">
    <property type="term" value="C:plasma membrane"/>
    <property type="evidence" value="ECO:0007669"/>
    <property type="project" value="UniProtKB-SubCell"/>
</dbReference>
<feature type="transmembrane region" description="Helical" evidence="8">
    <location>
        <begin position="317"/>
        <end position="336"/>
    </location>
</feature>
<keyword evidence="2" id="KW-1003">Cell membrane</keyword>
<dbReference type="Proteomes" id="UP000316921">
    <property type="component" value="Chromosome"/>
</dbReference>